<dbReference type="PATRIC" id="fig|911238.3.peg.2219"/>
<name>G5JLZ2_9STAP</name>
<sequence length="270" mass="31523">MQENLFIRFHEIILFIYLISIICYFFDFVQKSYKVRNLGIYLLGIVWVLQTISLSIFIIQMKHVPLGSISDVFFTLTWLIISISLVLNVIKVLNFSVFFLNLIGFTLLAMNTFQPTHYNSHIQKVTIVNELLLIHVGLAVLSYVFFALAFVNALLYIIQYRNLKEKRFDQKYFRIGSVATLESIVFYSTLTGWIVLIFSIILGAQWGVIAVGERIFIDPKVILSSIITLLYGSFILIRIKRWMNSRYLIYFNIILFCLNMVNLFFATHFT</sequence>
<evidence type="ECO:0000313" key="8">
    <source>
        <dbReference type="Proteomes" id="UP000005413"/>
    </source>
</evidence>
<keyword evidence="2 5" id="KW-0812">Transmembrane</keyword>
<evidence type="ECO:0000256" key="1">
    <source>
        <dbReference type="ARBA" id="ARBA00004141"/>
    </source>
</evidence>
<evidence type="ECO:0000259" key="6">
    <source>
        <dbReference type="Pfam" id="PF01578"/>
    </source>
</evidence>
<evidence type="ECO:0000256" key="5">
    <source>
        <dbReference type="SAM" id="Phobius"/>
    </source>
</evidence>
<gene>
    <name evidence="7" type="ORF">SS7213T_12557</name>
</gene>
<protein>
    <recommendedName>
        <fullName evidence="6">Cytochrome c assembly protein domain-containing protein</fullName>
    </recommendedName>
</protein>
<dbReference type="InterPro" id="IPR002541">
    <property type="entry name" value="Cyt_c_assembly"/>
</dbReference>
<proteinExistence type="predicted"/>
<evidence type="ECO:0000256" key="4">
    <source>
        <dbReference type="ARBA" id="ARBA00023136"/>
    </source>
</evidence>
<comment type="subcellular location">
    <subcellularLocation>
        <location evidence="1">Membrane</location>
        <topology evidence="1">Multi-pass membrane protein</topology>
    </subcellularLocation>
</comment>
<feature type="transmembrane region" description="Helical" evidence="5">
    <location>
        <begin position="221"/>
        <end position="237"/>
    </location>
</feature>
<feature type="transmembrane region" description="Helical" evidence="5">
    <location>
        <begin position="72"/>
        <end position="90"/>
    </location>
</feature>
<reference evidence="7 8" key="1">
    <citation type="journal article" date="2012" name="BMC Genomics">
        <title>Comparative genomic analysis of the genus Staphylococcus including Staphylococcus aureus and its newly described sister species Staphylococcus simiae.</title>
        <authorList>
            <person name="Suzuki H."/>
            <person name="Lefebure T."/>
            <person name="Pavinski Bitar P."/>
            <person name="Stanhope M.J."/>
        </authorList>
    </citation>
    <scope>NUCLEOTIDE SEQUENCE [LARGE SCALE GENOMIC DNA]</scope>
    <source>
        <strain evidence="7 8">CCM 7213</strain>
    </source>
</reference>
<dbReference type="PANTHER" id="PTHR30071:SF15">
    <property type="entry name" value="PROTEIN HEMX"/>
    <property type="match status" value="1"/>
</dbReference>
<dbReference type="Proteomes" id="UP000005413">
    <property type="component" value="Unassembled WGS sequence"/>
</dbReference>
<feature type="transmembrane region" description="Helical" evidence="5">
    <location>
        <begin position="179"/>
        <end position="201"/>
    </location>
</feature>
<comment type="caution">
    <text evidence="7">The sequence shown here is derived from an EMBL/GenBank/DDBJ whole genome shotgun (WGS) entry which is preliminary data.</text>
</comment>
<evidence type="ECO:0000313" key="7">
    <source>
        <dbReference type="EMBL" id="EHJ06789.1"/>
    </source>
</evidence>
<feature type="transmembrane region" description="Helical" evidence="5">
    <location>
        <begin position="249"/>
        <end position="269"/>
    </location>
</feature>
<evidence type="ECO:0000256" key="3">
    <source>
        <dbReference type="ARBA" id="ARBA00022989"/>
    </source>
</evidence>
<dbReference type="GO" id="GO:0005886">
    <property type="term" value="C:plasma membrane"/>
    <property type="evidence" value="ECO:0007669"/>
    <property type="project" value="TreeGrafter"/>
</dbReference>
<accession>G5JLZ2</accession>
<keyword evidence="3 5" id="KW-1133">Transmembrane helix</keyword>
<dbReference type="GO" id="GO:0017004">
    <property type="term" value="P:cytochrome complex assembly"/>
    <property type="evidence" value="ECO:0007669"/>
    <property type="project" value="InterPro"/>
</dbReference>
<keyword evidence="4 5" id="KW-0472">Membrane</keyword>
<dbReference type="Pfam" id="PF01578">
    <property type="entry name" value="Cytochrom_C_asm"/>
    <property type="match status" value="1"/>
</dbReference>
<dbReference type="AlphaFoldDB" id="G5JLZ2"/>
<dbReference type="RefSeq" id="WP_002465190.1">
    <property type="nucleotide sequence ID" value="NZ_AEUN01000547.1"/>
</dbReference>
<feature type="transmembrane region" description="Helical" evidence="5">
    <location>
        <begin position="38"/>
        <end position="60"/>
    </location>
</feature>
<dbReference type="GO" id="GO:0020037">
    <property type="term" value="F:heme binding"/>
    <property type="evidence" value="ECO:0007669"/>
    <property type="project" value="InterPro"/>
</dbReference>
<feature type="domain" description="Cytochrome c assembly protein" evidence="6">
    <location>
        <begin position="59"/>
        <end position="265"/>
    </location>
</feature>
<feature type="transmembrane region" description="Helical" evidence="5">
    <location>
        <begin position="97"/>
        <end position="113"/>
    </location>
</feature>
<feature type="transmembrane region" description="Helical" evidence="5">
    <location>
        <begin position="6"/>
        <end position="26"/>
    </location>
</feature>
<dbReference type="PANTHER" id="PTHR30071">
    <property type="entry name" value="HEME EXPORTER PROTEIN C"/>
    <property type="match status" value="1"/>
</dbReference>
<dbReference type="InterPro" id="IPR045062">
    <property type="entry name" value="Cyt_c_biogenesis_CcsA/CcmC"/>
</dbReference>
<keyword evidence="8" id="KW-1185">Reference proteome</keyword>
<dbReference type="OrthoDB" id="2417400at2"/>
<organism evidence="7 8">
    <name type="scientific">Staphylococcus simiae CCM 7213 = CCUG 51256</name>
    <dbReference type="NCBI Taxonomy" id="911238"/>
    <lineage>
        <taxon>Bacteria</taxon>
        <taxon>Bacillati</taxon>
        <taxon>Bacillota</taxon>
        <taxon>Bacilli</taxon>
        <taxon>Bacillales</taxon>
        <taxon>Staphylococcaceae</taxon>
        <taxon>Staphylococcus</taxon>
    </lineage>
</organism>
<feature type="transmembrane region" description="Helical" evidence="5">
    <location>
        <begin position="133"/>
        <end position="158"/>
    </location>
</feature>
<dbReference type="EMBL" id="AEUN01000547">
    <property type="protein sequence ID" value="EHJ06789.1"/>
    <property type="molecule type" value="Genomic_DNA"/>
</dbReference>
<evidence type="ECO:0000256" key="2">
    <source>
        <dbReference type="ARBA" id="ARBA00022692"/>
    </source>
</evidence>